<sequence>MEPETCVIDRWRTLLSRYNAVASALERALQEEHALTLSDFETLDRLAEAMERPRMQELAASMYLSQSALSRTVARLEKAGLVERIHCVADRRGVVVELTEAGRQRHKEARVTHLAVLSEHLADAEDRTGAQASF</sequence>
<dbReference type="Pfam" id="PF01047">
    <property type="entry name" value="MarR"/>
    <property type="match status" value="1"/>
</dbReference>
<dbReference type="PRINTS" id="PR00598">
    <property type="entry name" value="HTHMARR"/>
</dbReference>
<dbReference type="InterPro" id="IPR023187">
    <property type="entry name" value="Tscrpt_reg_MarR-type_CS"/>
</dbReference>
<keyword evidence="2" id="KW-0238">DNA-binding</keyword>
<evidence type="ECO:0000256" key="2">
    <source>
        <dbReference type="ARBA" id="ARBA00023125"/>
    </source>
</evidence>
<evidence type="ECO:0000256" key="1">
    <source>
        <dbReference type="ARBA" id="ARBA00023015"/>
    </source>
</evidence>
<dbReference type="Proteomes" id="UP000598996">
    <property type="component" value="Unassembled WGS sequence"/>
</dbReference>
<reference evidence="5 6" key="1">
    <citation type="submission" date="2021-01" db="EMBL/GenBank/DDBJ databases">
        <title>Actinoplanes sp. nov. LDG1-01 isolated from lichen.</title>
        <authorList>
            <person name="Saeng-In P."/>
            <person name="Phongsopitanun W."/>
            <person name="Kanchanasin P."/>
            <person name="Yuki M."/>
            <person name="Kudo T."/>
            <person name="Ohkuma M."/>
            <person name="Tanasupawat S."/>
        </authorList>
    </citation>
    <scope>NUCLEOTIDE SEQUENCE [LARGE SCALE GENOMIC DNA]</scope>
    <source>
        <strain evidence="5 6">LDG1-01</strain>
    </source>
</reference>
<dbReference type="RefSeq" id="WP_202989737.1">
    <property type="nucleotide sequence ID" value="NZ_JAENHO010000001.1"/>
</dbReference>
<organism evidence="5 6">
    <name type="scientific">Paractinoplanes lichenicola</name>
    <dbReference type="NCBI Taxonomy" id="2802976"/>
    <lineage>
        <taxon>Bacteria</taxon>
        <taxon>Bacillati</taxon>
        <taxon>Actinomycetota</taxon>
        <taxon>Actinomycetes</taxon>
        <taxon>Micromonosporales</taxon>
        <taxon>Micromonosporaceae</taxon>
        <taxon>Paractinoplanes</taxon>
    </lineage>
</organism>
<dbReference type="PROSITE" id="PS01117">
    <property type="entry name" value="HTH_MARR_1"/>
    <property type="match status" value="1"/>
</dbReference>
<dbReference type="Gene3D" id="1.10.10.10">
    <property type="entry name" value="Winged helix-like DNA-binding domain superfamily/Winged helix DNA-binding domain"/>
    <property type="match status" value="1"/>
</dbReference>
<evidence type="ECO:0000313" key="5">
    <source>
        <dbReference type="EMBL" id="MBL7253379.1"/>
    </source>
</evidence>
<keyword evidence="1" id="KW-0805">Transcription regulation</keyword>
<gene>
    <name evidence="5" type="ORF">JKJ07_03555</name>
</gene>
<dbReference type="SMART" id="SM00347">
    <property type="entry name" value="HTH_MARR"/>
    <property type="match status" value="1"/>
</dbReference>
<dbReference type="InterPro" id="IPR036390">
    <property type="entry name" value="WH_DNA-bd_sf"/>
</dbReference>
<accession>A0ABS1VGU1</accession>
<dbReference type="PANTHER" id="PTHR33164">
    <property type="entry name" value="TRANSCRIPTIONAL REGULATOR, MARR FAMILY"/>
    <property type="match status" value="1"/>
</dbReference>
<dbReference type="EMBL" id="JAENHO010000001">
    <property type="protein sequence ID" value="MBL7253379.1"/>
    <property type="molecule type" value="Genomic_DNA"/>
</dbReference>
<proteinExistence type="predicted"/>
<name>A0ABS1VGU1_9ACTN</name>
<comment type="caution">
    <text evidence="5">The sequence shown here is derived from an EMBL/GenBank/DDBJ whole genome shotgun (WGS) entry which is preliminary data.</text>
</comment>
<feature type="domain" description="HTH marR-type" evidence="4">
    <location>
        <begin position="1"/>
        <end position="134"/>
    </location>
</feature>
<evidence type="ECO:0000313" key="6">
    <source>
        <dbReference type="Proteomes" id="UP000598996"/>
    </source>
</evidence>
<evidence type="ECO:0000259" key="4">
    <source>
        <dbReference type="PROSITE" id="PS50995"/>
    </source>
</evidence>
<dbReference type="InterPro" id="IPR039422">
    <property type="entry name" value="MarR/SlyA-like"/>
</dbReference>
<evidence type="ECO:0000256" key="3">
    <source>
        <dbReference type="ARBA" id="ARBA00023163"/>
    </source>
</evidence>
<dbReference type="SUPFAM" id="SSF46785">
    <property type="entry name" value="Winged helix' DNA-binding domain"/>
    <property type="match status" value="1"/>
</dbReference>
<dbReference type="PANTHER" id="PTHR33164:SF99">
    <property type="entry name" value="MARR FAMILY REGULATORY PROTEIN"/>
    <property type="match status" value="1"/>
</dbReference>
<dbReference type="PROSITE" id="PS50995">
    <property type="entry name" value="HTH_MARR_2"/>
    <property type="match status" value="1"/>
</dbReference>
<keyword evidence="6" id="KW-1185">Reference proteome</keyword>
<protein>
    <submittedName>
        <fullName evidence="5">MarR family transcriptional regulator</fullName>
    </submittedName>
</protein>
<dbReference type="InterPro" id="IPR036388">
    <property type="entry name" value="WH-like_DNA-bd_sf"/>
</dbReference>
<dbReference type="InterPro" id="IPR000835">
    <property type="entry name" value="HTH_MarR-typ"/>
</dbReference>
<keyword evidence="3" id="KW-0804">Transcription</keyword>